<reference evidence="2 3" key="1">
    <citation type="submission" date="2017-11" db="EMBL/GenBank/DDBJ databases">
        <title>Draft Genome Sequence of Methylobacter psychrotolerans Sph1T, an Obligate Methanotroph from Low-Temperature Environments.</title>
        <authorList>
            <person name="Oshkin I.Y."/>
            <person name="Miroshnikov K."/>
            <person name="Belova S.E."/>
            <person name="Korzhenkov A."/>
            <person name="Toshchakov S.V."/>
            <person name="Dedysh S.N."/>
        </authorList>
    </citation>
    <scope>NUCLEOTIDE SEQUENCE [LARGE SCALE GENOMIC DNA]</scope>
    <source>
        <strain evidence="2 3">Sph1</strain>
    </source>
</reference>
<proteinExistence type="predicted"/>
<sequence length="101" mass="11255">MAVCTEFNYVVDQNGLADINQEFLAVSAKSLEDCTGFVLLSAQEYSSLPTLTDIFAMPLESDLQQMFMTGFGLPMIAYLVSWAYGTLINWFKPSYDETLGD</sequence>
<protein>
    <submittedName>
        <fullName evidence="2">Uncharacterized protein</fullName>
    </submittedName>
</protein>
<evidence type="ECO:0000313" key="3">
    <source>
        <dbReference type="Proteomes" id="UP000237423"/>
    </source>
</evidence>
<name>A0A2S5CR69_9GAMM</name>
<dbReference type="RefSeq" id="WP_103973070.1">
    <property type="nucleotide sequence ID" value="NZ_PGFZ01000001.1"/>
</dbReference>
<gene>
    <name evidence="2" type="ORF">AADEFJLK_00322</name>
</gene>
<dbReference type="Proteomes" id="UP000237423">
    <property type="component" value="Unassembled WGS sequence"/>
</dbReference>
<comment type="caution">
    <text evidence="2">The sequence shown here is derived from an EMBL/GenBank/DDBJ whole genome shotgun (WGS) entry which is preliminary data.</text>
</comment>
<accession>A0A2S5CR69</accession>
<keyword evidence="1" id="KW-0812">Transmembrane</keyword>
<organism evidence="2 3">
    <name type="scientific">Methylovulum psychrotolerans</name>
    <dbReference type="NCBI Taxonomy" id="1704499"/>
    <lineage>
        <taxon>Bacteria</taxon>
        <taxon>Pseudomonadati</taxon>
        <taxon>Pseudomonadota</taxon>
        <taxon>Gammaproteobacteria</taxon>
        <taxon>Methylococcales</taxon>
        <taxon>Methylococcaceae</taxon>
        <taxon>Methylovulum</taxon>
    </lineage>
</organism>
<keyword evidence="1" id="KW-1133">Transmembrane helix</keyword>
<keyword evidence="1" id="KW-0472">Membrane</keyword>
<dbReference type="EMBL" id="PGFZ01000001">
    <property type="protein sequence ID" value="POZ53303.1"/>
    <property type="molecule type" value="Genomic_DNA"/>
</dbReference>
<evidence type="ECO:0000256" key="1">
    <source>
        <dbReference type="SAM" id="Phobius"/>
    </source>
</evidence>
<dbReference type="AlphaFoldDB" id="A0A2S5CR69"/>
<evidence type="ECO:0000313" key="2">
    <source>
        <dbReference type="EMBL" id="POZ53303.1"/>
    </source>
</evidence>
<feature type="transmembrane region" description="Helical" evidence="1">
    <location>
        <begin position="67"/>
        <end position="91"/>
    </location>
</feature>